<evidence type="ECO:0000313" key="2">
    <source>
        <dbReference type="EMBL" id="AFK47706.1"/>
    </source>
</evidence>
<dbReference type="Gene3D" id="1.50.10.130">
    <property type="entry name" value="Terpene synthase, N-terminal domain"/>
    <property type="match status" value="1"/>
</dbReference>
<dbReference type="InterPro" id="IPR036965">
    <property type="entry name" value="Terpene_synth_N_sf"/>
</dbReference>
<protein>
    <recommendedName>
        <fullName evidence="1">Terpene synthase N-terminal domain-containing protein</fullName>
    </recommendedName>
</protein>
<reference evidence="2" key="1">
    <citation type="submission" date="2012-05" db="EMBL/GenBank/DDBJ databases">
        <authorList>
            <person name="Krishnakumar V."/>
            <person name="Cheung F."/>
            <person name="Xiao Y."/>
            <person name="Chan A."/>
            <person name="Moskal W.A."/>
            <person name="Town C.D."/>
        </authorList>
    </citation>
    <scope>NUCLEOTIDE SEQUENCE</scope>
</reference>
<evidence type="ECO:0000259" key="1">
    <source>
        <dbReference type="Pfam" id="PF01397"/>
    </source>
</evidence>
<dbReference type="InterPro" id="IPR001906">
    <property type="entry name" value="Terpene_synth_N"/>
</dbReference>
<dbReference type="PANTHER" id="PTHR31225:SF244">
    <property type="entry name" value="1,8-CINEOLE SYNTHASE 1, CHLOROPLASTIC-RELATED"/>
    <property type="match status" value="1"/>
</dbReference>
<dbReference type="SUPFAM" id="SSF48239">
    <property type="entry name" value="Terpenoid cyclases/Protein prenyltransferases"/>
    <property type="match status" value="1"/>
</dbReference>
<organism evidence="2">
    <name type="scientific">Lotus japonicus</name>
    <name type="common">Lotus corniculatus var. japonicus</name>
    <dbReference type="NCBI Taxonomy" id="34305"/>
    <lineage>
        <taxon>Eukaryota</taxon>
        <taxon>Viridiplantae</taxon>
        <taxon>Streptophyta</taxon>
        <taxon>Embryophyta</taxon>
        <taxon>Tracheophyta</taxon>
        <taxon>Spermatophyta</taxon>
        <taxon>Magnoliopsida</taxon>
        <taxon>eudicotyledons</taxon>
        <taxon>Gunneridae</taxon>
        <taxon>Pentapetalae</taxon>
        <taxon>rosids</taxon>
        <taxon>fabids</taxon>
        <taxon>Fabales</taxon>
        <taxon>Fabaceae</taxon>
        <taxon>Papilionoideae</taxon>
        <taxon>50 kb inversion clade</taxon>
        <taxon>NPAAA clade</taxon>
        <taxon>Hologalegina</taxon>
        <taxon>robinioid clade</taxon>
        <taxon>Loteae</taxon>
        <taxon>Lotus</taxon>
    </lineage>
</organism>
<sequence>MAQQNLATFPLSVTKLIFPQERKSSSQVMRSAKVSWATQCKASYKVNNNSQTIPRRPAVFQPSIWTYDDIQSLNTEYKEEIYTDQVRLLREEVRMMLCKLKSELDQLEFIDVWQRLGVDYHYDHEIRKIWDDIYKMDTLNEENDLYATALKFRLLRQHGYNISSGF</sequence>
<dbReference type="AlphaFoldDB" id="I3T5B4"/>
<name>I3T5B4_LOTJA</name>
<dbReference type="GO" id="GO:0010333">
    <property type="term" value="F:terpene synthase activity"/>
    <property type="evidence" value="ECO:0007669"/>
    <property type="project" value="InterPro"/>
</dbReference>
<dbReference type="PANTHER" id="PTHR31225">
    <property type="entry name" value="OS04G0344100 PROTEIN-RELATED"/>
    <property type="match status" value="1"/>
</dbReference>
<dbReference type="InterPro" id="IPR008930">
    <property type="entry name" value="Terpenoid_cyclase/PrenylTrfase"/>
</dbReference>
<dbReference type="GO" id="GO:0016114">
    <property type="term" value="P:terpenoid biosynthetic process"/>
    <property type="evidence" value="ECO:0007669"/>
    <property type="project" value="InterPro"/>
</dbReference>
<dbReference type="EMBL" id="BT147912">
    <property type="protein sequence ID" value="AFK47706.1"/>
    <property type="molecule type" value="mRNA"/>
</dbReference>
<feature type="domain" description="Terpene synthase N-terminal" evidence="1">
    <location>
        <begin position="65"/>
        <end position="164"/>
    </location>
</feature>
<dbReference type="InterPro" id="IPR050148">
    <property type="entry name" value="Terpene_synthase-like"/>
</dbReference>
<dbReference type="Pfam" id="PF01397">
    <property type="entry name" value="Terpene_synth"/>
    <property type="match status" value="1"/>
</dbReference>
<proteinExistence type="evidence at transcript level"/>
<accession>I3T5B4</accession>